<feature type="transmembrane region" description="Helical" evidence="2">
    <location>
        <begin position="164"/>
        <end position="189"/>
    </location>
</feature>
<dbReference type="AlphaFoldDB" id="A0A8J5X6R8"/>
<protein>
    <submittedName>
        <fullName evidence="3">Uncharacterized protein</fullName>
    </submittedName>
</protein>
<keyword evidence="2" id="KW-1133">Transmembrane helix</keyword>
<reference evidence="3" key="1">
    <citation type="submission" date="2021-05" db="EMBL/GenBank/DDBJ databases">
        <title>The genome of the haptophyte Pavlova lutheri (Diacronema luteri, Pavlovales) - a model for lipid biosynthesis in eukaryotic algae.</title>
        <authorList>
            <person name="Hulatt C.J."/>
            <person name="Posewitz M.C."/>
        </authorList>
    </citation>
    <scope>NUCLEOTIDE SEQUENCE</scope>
    <source>
        <strain evidence="3">NIVA-4/92</strain>
    </source>
</reference>
<keyword evidence="2" id="KW-0472">Membrane</keyword>
<feature type="transmembrane region" description="Helical" evidence="2">
    <location>
        <begin position="67"/>
        <end position="90"/>
    </location>
</feature>
<evidence type="ECO:0000256" key="1">
    <source>
        <dbReference type="SAM" id="MobiDB-lite"/>
    </source>
</evidence>
<evidence type="ECO:0000313" key="4">
    <source>
        <dbReference type="Proteomes" id="UP000751190"/>
    </source>
</evidence>
<organism evidence="3 4">
    <name type="scientific">Diacronema lutheri</name>
    <name type="common">Unicellular marine alga</name>
    <name type="synonym">Monochrysis lutheri</name>
    <dbReference type="NCBI Taxonomy" id="2081491"/>
    <lineage>
        <taxon>Eukaryota</taxon>
        <taxon>Haptista</taxon>
        <taxon>Haptophyta</taxon>
        <taxon>Pavlovophyceae</taxon>
        <taxon>Pavlovales</taxon>
        <taxon>Pavlovaceae</taxon>
        <taxon>Diacronema</taxon>
    </lineage>
</organism>
<feature type="compositionally biased region" description="Pro residues" evidence="1">
    <location>
        <begin position="275"/>
        <end position="291"/>
    </location>
</feature>
<evidence type="ECO:0000313" key="3">
    <source>
        <dbReference type="EMBL" id="KAG8459586.1"/>
    </source>
</evidence>
<keyword evidence="4" id="KW-1185">Reference proteome</keyword>
<dbReference type="EMBL" id="JAGTXO010000039">
    <property type="protein sequence ID" value="KAG8459586.1"/>
    <property type="molecule type" value="Genomic_DNA"/>
</dbReference>
<accession>A0A8J5X6R8</accession>
<sequence>MKVAVYDAEAARSDAPPPPPPPRRRANGACADVALPALLVVQLAALGALAAARTRDGSIYTSERDSVLALCVAYVGWSAVVWALGTTNALAIDRVLASRPGVWLPLAPLACVVGPALCSPSVRVGLGAVARGSHPAWLLAMQGARVFSYALILRWRAGRFSHLLASRFALFDFAYGAGSCALLALLLVAPGTGVPRRALAVWHLAGAWAARGIGVIGDDLAYDNILAQMARPPGGSGAPSPARTISSLVLSAGAADILNIFRDLSASNGLREPPRLSPRAPPNRSLPPPPCASSMHVSTREALRAPLLVGVAALVPLLVGLNVLVAAVYLVDGERTRTHVPHGALLAAAGWGARD</sequence>
<feature type="transmembrane region" description="Helical" evidence="2">
    <location>
        <begin position="102"/>
        <end position="122"/>
    </location>
</feature>
<dbReference type="Proteomes" id="UP000751190">
    <property type="component" value="Unassembled WGS sequence"/>
</dbReference>
<feature type="region of interest" description="Disordered" evidence="1">
    <location>
        <begin position="271"/>
        <end position="293"/>
    </location>
</feature>
<keyword evidence="2" id="KW-0812">Transmembrane</keyword>
<feature type="transmembrane region" description="Helical" evidence="2">
    <location>
        <begin position="307"/>
        <end position="331"/>
    </location>
</feature>
<comment type="caution">
    <text evidence="3">The sequence shown here is derived from an EMBL/GenBank/DDBJ whole genome shotgun (WGS) entry which is preliminary data.</text>
</comment>
<gene>
    <name evidence="3" type="ORF">KFE25_000942</name>
</gene>
<feature type="region of interest" description="Disordered" evidence="1">
    <location>
        <begin position="6"/>
        <end position="26"/>
    </location>
</feature>
<name>A0A8J5X6R8_DIALT</name>
<dbReference type="OrthoDB" id="10655749at2759"/>
<evidence type="ECO:0000256" key="2">
    <source>
        <dbReference type="SAM" id="Phobius"/>
    </source>
</evidence>
<feature type="transmembrane region" description="Helical" evidence="2">
    <location>
        <begin position="33"/>
        <end position="52"/>
    </location>
</feature>
<proteinExistence type="predicted"/>